<keyword evidence="2" id="KW-1003">Cell membrane</keyword>
<evidence type="ECO:0000313" key="8">
    <source>
        <dbReference type="EMBL" id="SMF12585.1"/>
    </source>
</evidence>
<dbReference type="Gene3D" id="3.30.450.20">
    <property type="entry name" value="PAS domain"/>
    <property type="match status" value="4"/>
</dbReference>
<dbReference type="RefSeq" id="WP_132317347.1">
    <property type="nucleotide sequence ID" value="NZ_FWZT01000005.1"/>
</dbReference>
<evidence type="ECO:0000256" key="1">
    <source>
        <dbReference type="ARBA" id="ARBA00004429"/>
    </source>
</evidence>
<dbReference type="InterPro" id="IPR000727">
    <property type="entry name" value="T_SNARE_dom"/>
</dbReference>
<evidence type="ECO:0000259" key="6">
    <source>
        <dbReference type="PROSITE" id="PS50111"/>
    </source>
</evidence>
<accession>A0A1Y6BNE3</accession>
<dbReference type="SUPFAM" id="SSF58104">
    <property type="entry name" value="Methyl-accepting chemotaxis protein (MCP) signaling domain"/>
    <property type="match status" value="1"/>
</dbReference>
<feature type="domain" description="T-SNARE coiled-coil homology" evidence="7">
    <location>
        <begin position="660"/>
        <end position="722"/>
    </location>
</feature>
<dbReference type="InterPro" id="IPR004090">
    <property type="entry name" value="Chemotax_Me-accpt_rcpt"/>
</dbReference>
<dbReference type="GO" id="GO:0006935">
    <property type="term" value="P:chemotaxis"/>
    <property type="evidence" value="ECO:0007669"/>
    <property type="project" value="InterPro"/>
</dbReference>
<dbReference type="EMBL" id="FWZT01000005">
    <property type="protein sequence ID" value="SMF12585.1"/>
    <property type="molecule type" value="Genomic_DNA"/>
</dbReference>
<dbReference type="GO" id="GO:0007165">
    <property type="term" value="P:signal transduction"/>
    <property type="evidence" value="ECO:0007669"/>
    <property type="project" value="UniProtKB-KW"/>
</dbReference>
<evidence type="ECO:0000256" key="5">
    <source>
        <dbReference type="PROSITE-ProRule" id="PRU00284"/>
    </source>
</evidence>
<dbReference type="GO" id="GO:0004888">
    <property type="term" value="F:transmembrane signaling receptor activity"/>
    <property type="evidence" value="ECO:0007669"/>
    <property type="project" value="InterPro"/>
</dbReference>
<dbReference type="PRINTS" id="PR00260">
    <property type="entry name" value="CHEMTRNSDUCR"/>
</dbReference>
<evidence type="ECO:0000256" key="4">
    <source>
        <dbReference type="ARBA" id="ARBA00029447"/>
    </source>
</evidence>
<dbReference type="InterPro" id="IPR004089">
    <property type="entry name" value="MCPsignal_dom"/>
</dbReference>
<dbReference type="AlphaFoldDB" id="A0A1Y6BNE3"/>
<dbReference type="SMART" id="SM00283">
    <property type="entry name" value="MA"/>
    <property type="match status" value="1"/>
</dbReference>
<dbReference type="STRING" id="1513793.SAMN06296036_105181"/>
<dbReference type="PROSITE" id="PS50111">
    <property type="entry name" value="CHEMOTAXIS_TRANSDUC_2"/>
    <property type="match status" value="1"/>
</dbReference>
<dbReference type="InterPro" id="IPR000014">
    <property type="entry name" value="PAS"/>
</dbReference>
<protein>
    <submittedName>
        <fullName evidence="8">Methyl-accepting chemotaxis protein</fullName>
    </submittedName>
</protein>
<sequence length="760" mass="83472">MTSNLATNLSIIEDGLSSSVYSGMSNNSPINIIYCDKDLKIMYLNPRSIETLGKISQYLPVPVNQVLGSNIDIFHKNPAHQRRLLADPRNLPHRTTIELGPERLDLHVSAIYDEQGEHIGSMATWDIVTEKLALEEKQEKMEALVSNANINIMYANLDGTIEYVNPKSLKTLKTIEQYLPVRVEEIQGGSYDIFHKNPSFQRGLLANDSNLPHEAQIQVGPEILNLSVSAMYDSNKNYIGPMLNWEVVTEKIALESRVSRINCMVESSPTNVMFASRDGIIEYLNPKSLETLRSIQNDLPVSADKVQGGSYDVFHKNPSHQRQLLSDPRNLPHNTRIEVGSNILDLLVTAIYDNKGEYVGPMVTWDVVTEKVELEKKSARMNSMIENAPINILMADLDFNMVYMNPASRSTLTRLQHLLPRPVNQLLGQSIDIFHKNPSHQRSLLSNPANLPHSANIKLGDETLNLVVSAIYDHENTYIGPMVSWSIVTEKLRLVESLKEAATQVSTASEEVTATSREMETNAQCANAESTQAASASEEISAGVQQVAHSSEELRGSISEISQNMNETSRLVTDTLREAEEADKKMSQLSSSSKEIGDVIKVINSIAQQTNLLALNATIEAARAGDAGRGFSVVANEVKELANQTAAATDEITKKIVAIQEDTKSSVDAIKIISSSISKINDFASQISAAVQEQNATTDELTRISNEASEGVNGISSNIKAVSQSVNQTATNSQQLVDAAKSMMSLASTLNQLVQEVDDT</sequence>
<dbReference type="PANTHER" id="PTHR32089">
    <property type="entry name" value="METHYL-ACCEPTING CHEMOTAXIS PROTEIN MCPB"/>
    <property type="match status" value="1"/>
</dbReference>
<proteinExistence type="inferred from homology"/>
<keyword evidence="3 5" id="KW-0807">Transducer</keyword>
<name>A0A1Y6BNE3_9BACT</name>
<dbReference type="GO" id="GO:0005886">
    <property type="term" value="C:plasma membrane"/>
    <property type="evidence" value="ECO:0007669"/>
    <property type="project" value="UniProtKB-SubCell"/>
</dbReference>
<evidence type="ECO:0000256" key="3">
    <source>
        <dbReference type="ARBA" id="ARBA00023224"/>
    </source>
</evidence>
<reference evidence="9" key="1">
    <citation type="submission" date="2017-04" db="EMBL/GenBank/DDBJ databases">
        <authorList>
            <person name="Varghese N."/>
            <person name="Submissions S."/>
        </authorList>
    </citation>
    <scope>NUCLEOTIDE SEQUENCE [LARGE SCALE GENOMIC DNA]</scope>
    <source>
        <strain evidence="9">RKEM611</strain>
    </source>
</reference>
<comment type="similarity">
    <text evidence="4">Belongs to the methyl-accepting chemotaxis (MCP) protein family.</text>
</comment>
<evidence type="ECO:0000259" key="7">
    <source>
        <dbReference type="PROSITE" id="PS50192"/>
    </source>
</evidence>
<dbReference type="PANTHER" id="PTHR32089:SF112">
    <property type="entry name" value="LYSOZYME-LIKE PROTEIN-RELATED"/>
    <property type="match status" value="1"/>
</dbReference>
<gene>
    <name evidence="8" type="ORF">SAMN06296036_105181</name>
</gene>
<organism evidence="8 9">
    <name type="scientific">Pseudobacteriovorax antillogorgiicola</name>
    <dbReference type="NCBI Taxonomy" id="1513793"/>
    <lineage>
        <taxon>Bacteria</taxon>
        <taxon>Pseudomonadati</taxon>
        <taxon>Bdellovibrionota</taxon>
        <taxon>Oligoflexia</taxon>
        <taxon>Oligoflexales</taxon>
        <taxon>Pseudobacteriovoracaceae</taxon>
        <taxon>Pseudobacteriovorax</taxon>
    </lineage>
</organism>
<evidence type="ECO:0000256" key="2">
    <source>
        <dbReference type="ARBA" id="ARBA00022519"/>
    </source>
</evidence>
<dbReference type="PROSITE" id="PS50192">
    <property type="entry name" value="T_SNARE"/>
    <property type="match status" value="1"/>
</dbReference>
<keyword evidence="9" id="KW-1185">Reference proteome</keyword>
<evidence type="ECO:0000313" key="9">
    <source>
        <dbReference type="Proteomes" id="UP000192907"/>
    </source>
</evidence>
<keyword evidence="2" id="KW-0472">Membrane</keyword>
<dbReference type="OrthoDB" id="9797364at2"/>
<dbReference type="Gene3D" id="1.10.287.950">
    <property type="entry name" value="Methyl-accepting chemotaxis protein"/>
    <property type="match status" value="1"/>
</dbReference>
<comment type="subcellular location">
    <subcellularLocation>
        <location evidence="1">Cell inner membrane</location>
        <topology evidence="1">Multi-pass membrane protein</topology>
    </subcellularLocation>
</comment>
<dbReference type="Proteomes" id="UP000192907">
    <property type="component" value="Unassembled WGS sequence"/>
</dbReference>
<dbReference type="Pfam" id="PF00015">
    <property type="entry name" value="MCPsignal"/>
    <property type="match status" value="1"/>
</dbReference>
<keyword evidence="2" id="KW-0997">Cell inner membrane</keyword>
<feature type="domain" description="Methyl-accepting transducer" evidence="6">
    <location>
        <begin position="501"/>
        <end position="744"/>
    </location>
</feature>
<dbReference type="SMART" id="SM00091">
    <property type="entry name" value="PAS"/>
    <property type="match status" value="4"/>
</dbReference>